<comment type="caution">
    <text evidence="8">The sequence shown here is derived from an EMBL/GenBank/DDBJ whole genome shotgun (WGS) entry which is preliminary data.</text>
</comment>
<reference evidence="8 9" key="1">
    <citation type="journal article" date="2015" name="Nature">
        <title>rRNA introns, odd ribosomes, and small enigmatic genomes across a large radiation of phyla.</title>
        <authorList>
            <person name="Brown C.T."/>
            <person name="Hug L.A."/>
            <person name="Thomas B.C."/>
            <person name="Sharon I."/>
            <person name="Castelle C.J."/>
            <person name="Singh A."/>
            <person name="Wilkins M.J."/>
            <person name="Williams K.H."/>
            <person name="Banfield J.F."/>
        </authorList>
    </citation>
    <scope>NUCLEOTIDE SEQUENCE [LARGE SCALE GENOMIC DNA]</scope>
</reference>
<dbReference type="InterPro" id="IPR001179">
    <property type="entry name" value="PPIase_FKBP_dom"/>
</dbReference>
<dbReference type="EC" id="5.2.1.8" evidence="6"/>
<name>A0A0G1EI60_9BACT</name>
<dbReference type="GO" id="GO:0003755">
    <property type="term" value="F:peptidyl-prolyl cis-trans isomerase activity"/>
    <property type="evidence" value="ECO:0007669"/>
    <property type="project" value="UniProtKB-UniRule"/>
</dbReference>
<evidence type="ECO:0000256" key="1">
    <source>
        <dbReference type="ARBA" id="ARBA00000971"/>
    </source>
</evidence>
<gene>
    <name evidence="8" type="ORF">UV58_C0006G0005</name>
</gene>
<evidence type="ECO:0000259" key="7">
    <source>
        <dbReference type="PROSITE" id="PS50059"/>
    </source>
</evidence>
<dbReference type="AlphaFoldDB" id="A0A0G1EI60"/>
<accession>A0A0G1EI60</accession>
<dbReference type="Gene3D" id="3.10.50.40">
    <property type="match status" value="1"/>
</dbReference>
<evidence type="ECO:0000313" key="8">
    <source>
        <dbReference type="EMBL" id="KKS82706.1"/>
    </source>
</evidence>
<keyword evidence="3 5" id="KW-0697">Rotamase</keyword>
<comment type="similarity">
    <text evidence="2 6">Belongs to the FKBP-type PPIase family.</text>
</comment>
<dbReference type="PROSITE" id="PS50059">
    <property type="entry name" value="FKBP_PPIASE"/>
    <property type="match status" value="1"/>
</dbReference>
<evidence type="ECO:0000256" key="6">
    <source>
        <dbReference type="RuleBase" id="RU003915"/>
    </source>
</evidence>
<evidence type="ECO:0000256" key="2">
    <source>
        <dbReference type="ARBA" id="ARBA00006577"/>
    </source>
</evidence>
<dbReference type="PANTHER" id="PTHR43811">
    <property type="entry name" value="FKBP-TYPE PEPTIDYL-PROLYL CIS-TRANS ISOMERASE FKPA"/>
    <property type="match status" value="1"/>
</dbReference>
<proteinExistence type="inferred from homology"/>
<feature type="domain" description="PPIase FKBP-type" evidence="7">
    <location>
        <begin position="58"/>
        <end position="147"/>
    </location>
</feature>
<evidence type="ECO:0000313" key="9">
    <source>
        <dbReference type="Proteomes" id="UP000034810"/>
    </source>
</evidence>
<evidence type="ECO:0000256" key="5">
    <source>
        <dbReference type="PROSITE-ProRule" id="PRU00277"/>
    </source>
</evidence>
<dbReference type="SUPFAM" id="SSF54534">
    <property type="entry name" value="FKBP-like"/>
    <property type="match status" value="1"/>
</dbReference>
<dbReference type="PANTHER" id="PTHR43811:SF19">
    <property type="entry name" value="39 KDA FK506-BINDING NUCLEAR PROTEIN"/>
    <property type="match status" value="1"/>
</dbReference>
<dbReference type="PATRIC" id="fig|1619011.3.peg.280"/>
<sequence length="148" mass="15823">MKTFFTLLMLVFLGAVAFGFWRTAHNPTNISSQNLDIGIKGLSVTDVRLGDGPAAQKGDKLTVHYLGKLTDGNEFDSSYESGKPFSFTLGAGEVIDGWETGLVGMKVGGKRKLVIAPELAYGETGTPDGSVPPNATLVFEIELLEINK</sequence>
<protein>
    <recommendedName>
        <fullName evidence="6">Peptidyl-prolyl cis-trans isomerase</fullName>
        <ecNumber evidence="6">5.2.1.8</ecNumber>
    </recommendedName>
</protein>
<dbReference type="InterPro" id="IPR046357">
    <property type="entry name" value="PPIase_dom_sf"/>
</dbReference>
<organism evidence="8 9">
    <name type="scientific">Candidatus Wolfebacteria bacterium GW2011_GWC1_43_10</name>
    <dbReference type="NCBI Taxonomy" id="1619011"/>
    <lineage>
        <taxon>Bacteria</taxon>
        <taxon>Candidatus Wolfeibacteriota</taxon>
    </lineage>
</organism>
<evidence type="ECO:0000256" key="4">
    <source>
        <dbReference type="ARBA" id="ARBA00023235"/>
    </source>
</evidence>
<dbReference type="FunFam" id="3.10.50.40:FF:000006">
    <property type="entry name" value="Peptidyl-prolyl cis-trans isomerase"/>
    <property type="match status" value="1"/>
</dbReference>
<dbReference type="Pfam" id="PF00254">
    <property type="entry name" value="FKBP_C"/>
    <property type="match status" value="1"/>
</dbReference>
<comment type="catalytic activity">
    <reaction evidence="1 5 6">
        <text>[protein]-peptidylproline (omega=180) = [protein]-peptidylproline (omega=0)</text>
        <dbReference type="Rhea" id="RHEA:16237"/>
        <dbReference type="Rhea" id="RHEA-COMP:10747"/>
        <dbReference type="Rhea" id="RHEA-COMP:10748"/>
        <dbReference type="ChEBI" id="CHEBI:83833"/>
        <dbReference type="ChEBI" id="CHEBI:83834"/>
        <dbReference type="EC" id="5.2.1.8"/>
    </reaction>
</comment>
<dbReference type="EMBL" id="LCFA01000006">
    <property type="protein sequence ID" value="KKS82706.1"/>
    <property type="molecule type" value="Genomic_DNA"/>
</dbReference>
<dbReference type="Proteomes" id="UP000034810">
    <property type="component" value="Unassembled WGS sequence"/>
</dbReference>
<keyword evidence="4 5" id="KW-0413">Isomerase</keyword>
<evidence type="ECO:0000256" key="3">
    <source>
        <dbReference type="ARBA" id="ARBA00023110"/>
    </source>
</evidence>